<dbReference type="Gene3D" id="3.90.1680.10">
    <property type="entry name" value="SOS response associated peptidase-like"/>
    <property type="match status" value="1"/>
</dbReference>
<keyword evidence="7" id="KW-0456">Lyase</keyword>
<evidence type="ECO:0000313" key="10">
    <source>
        <dbReference type="Proteomes" id="UP000228921"/>
    </source>
</evidence>
<dbReference type="GO" id="GO:0006508">
    <property type="term" value="P:proteolysis"/>
    <property type="evidence" value="ECO:0007669"/>
    <property type="project" value="UniProtKB-KW"/>
</dbReference>
<evidence type="ECO:0000256" key="6">
    <source>
        <dbReference type="ARBA" id="ARBA00023125"/>
    </source>
</evidence>
<sequence length="199" mass="21991">MCGRYSLETPPEQLAAHFGAALPAEWRPRLNAAPSQSLPVLLEGNAFVLMQWGYTPSWAKTRLINARAETLSEKPTFRAAFQTRRCLVPADAFYEWQTAPDGTKQPIRFALRDGAPFALGGIWLQERDAPPAFLIITTAPNALVAPIHDRMPVIVPPERYTAWLDPATPITALQSAFCAYPAELMTSQLADAAALRRFD</sequence>
<gene>
    <name evidence="9" type="ORF">CUN51_08370</name>
</gene>
<dbReference type="InterPro" id="IPR003738">
    <property type="entry name" value="SRAP"/>
</dbReference>
<evidence type="ECO:0000256" key="4">
    <source>
        <dbReference type="ARBA" id="ARBA00022801"/>
    </source>
</evidence>
<evidence type="ECO:0000313" key="9">
    <source>
        <dbReference type="EMBL" id="PJF30313.1"/>
    </source>
</evidence>
<reference evidence="9 10" key="1">
    <citation type="submission" date="2017-11" db="EMBL/GenBank/DDBJ databases">
        <title>Evolution of Phototrophy in the Chloroflexi Phylum Driven by Horizontal Gene Transfer.</title>
        <authorList>
            <person name="Ward L.M."/>
            <person name="Hemp J."/>
            <person name="Shih P.M."/>
            <person name="Mcglynn S.E."/>
            <person name="Fischer W."/>
        </authorList>
    </citation>
    <scope>NUCLEOTIDE SEQUENCE [LARGE SCALE GENOMIC DNA]</scope>
    <source>
        <strain evidence="9">CP2_2F</strain>
    </source>
</reference>
<protein>
    <recommendedName>
        <fullName evidence="8">Abasic site processing protein</fullName>
        <ecNumber evidence="8">3.4.-.-</ecNumber>
    </recommendedName>
</protein>
<keyword evidence="3" id="KW-0227">DNA damage</keyword>
<dbReference type="GO" id="GO:0016829">
    <property type="term" value="F:lyase activity"/>
    <property type="evidence" value="ECO:0007669"/>
    <property type="project" value="UniProtKB-KW"/>
</dbReference>
<dbReference type="Pfam" id="PF02586">
    <property type="entry name" value="SRAP"/>
    <property type="match status" value="1"/>
</dbReference>
<dbReference type="InterPro" id="IPR036590">
    <property type="entry name" value="SRAP-like"/>
</dbReference>
<organism evidence="9 10">
    <name type="scientific">Candidatus Thermofonsia Clade 1 bacterium</name>
    <dbReference type="NCBI Taxonomy" id="2364210"/>
    <lineage>
        <taxon>Bacteria</taxon>
        <taxon>Bacillati</taxon>
        <taxon>Chloroflexota</taxon>
        <taxon>Candidatus Thermofontia</taxon>
        <taxon>Candidatus Thermofonsia Clade 1</taxon>
    </lineage>
</organism>
<dbReference type="AlphaFoldDB" id="A0A2M8NYD8"/>
<dbReference type="Proteomes" id="UP000228921">
    <property type="component" value="Unassembled WGS sequence"/>
</dbReference>
<comment type="similarity">
    <text evidence="1 8">Belongs to the SOS response-associated peptidase family.</text>
</comment>
<keyword evidence="2 8" id="KW-0645">Protease</keyword>
<evidence type="ECO:0000256" key="1">
    <source>
        <dbReference type="ARBA" id="ARBA00008136"/>
    </source>
</evidence>
<evidence type="ECO:0000256" key="2">
    <source>
        <dbReference type="ARBA" id="ARBA00022670"/>
    </source>
</evidence>
<proteinExistence type="inferred from homology"/>
<evidence type="ECO:0000256" key="7">
    <source>
        <dbReference type="ARBA" id="ARBA00023239"/>
    </source>
</evidence>
<accession>A0A2M8NYD8</accession>
<keyword evidence="6" id="KW-0238">DNA-binding</keyword>
<dbReference type="GO" id="GO:0008233">
    <property type="term" value="F:peptidase activity"/>
    <property type="evidence" value="ECO:0007669"/>
    <property type="project" value="UniProtKB-KW"/>
</dbReference>
<name>A0A2M8NYD8_9CHLR</name>
<evidence type="ECO:0000256" key="5">
    <source>
        <dbReference type="ARBA" id="ARBA00023124"/>
    </source>
</evidence>
<dbReference type="GO" id="GO:0003697">
    <property type="term" value="F:single-stranded DNA binding"/>
    <property type="evidence" value="ECO:0007669"/>
    <property type="project" value="InterPro"/>
</dbReference>
<dbReference type="EMBL" id="PGTK01000012">
    <property type="protein sequence ID" value="PJF30313.1"/>
    <property type="molecule type" value="Genomic_DNA"/>
</dbReference>
<dbReference type="SUPFAM" id="SSF143081">
    <property type="entry name" value="BB1717-like"/>
    <property type="match status" value="1"/>
</dbReference>
<comment type="caution">
    <text evidence="9">The sequence shown here is derived from an EMBL/GenBank/DDBJ whole genome shotgun (WGS) entry which is preliminary data.</text>
</comment>
<evidence type="ECO:0000256" key="8">
    <source>
        <dbReference type="RuleBase" id="RU364100"/>
    </source>
</evidence>
<evidence type="ECO:0000256" key="3">
    <source>
        <dbReference type="ARBA" id="ARBA00022763"/>
    </source>
</evidence>
<keyword evidence="4 8" id="KW-0378">Hydrolase</keyword>
<dbReference type="EC" id="3.4.-.-" evidence="8"/>
<dbReference type="PANTHER" id="PTHR13604">
    <property type="entry name" value="DC12-RELATED"/>
    <property type="match status" value="1"/>
</dbReference>
<keyword evidence="5" id="KW-0190">Covalent protein-DNA linkage</keyword>
<dbReference type="PANTHER" id="PTHR13604:SF0">
    <property type="entry name" value="ABASIC SITE PROCESSING PROTEIN HMCES"/>
    <property type="match status" value="1"/>
</dbReference>
<dbReference type="GO" id="GO:0106300">
    <property type="term" value="P:protein-DNA covalent cross-linking repair"/>
    <property type="evidence" value="ECO:0007669"/>
    <property type="project" value="InterPro"/>
</dbReference>